<dbReference type="GO" id="GO:0005768">
    <property type="term" value="C:endosome"/>
    <property type="evidence" value="ECO:0007669"/>
    <property type="project" value="UniProtKB-SubCell"/>
</dbReference>
<proteinExistence type="predicted"/>
<name>A0A1Y2HRJ8_9FUNG</name>
<reference evidence="8 9" key="1">
    <citation type="submission" date="2016-07" db="EMBL/GenBank/DDBJ databases">
        <title>Pervasive Adenine N6-methylation of Active Genes in Fungi.</title>
        <authorList>
            <consortium name="DOE Joint Genome Institute"/>
            <person name="Mondo S.J."/>
            <person name="Dannebaum R.O."/>
            <person name="Kuo R.C."/>
            <person name="Labutti K."/>
            <person name="Haridas S."/>
            <person name="Kuo A."/>
            <person name="Salamov A."/>
            <person name="Ahrendt S.R."/>
            <person name="Lipzen A."/>
            <person name="Sullivan W."/>
            <person name="Andreopoulos W.B."/>
            <person name="Clum A."/>
            <person name="Lindquist E."/>
            <person name="Daum C."/>
            <person name="Ramamoorthy G.K."/>
            <person name="Gryganskyi A."/>
            <person name="Culley D."/>
            <person name="Magnuson J.K."/>
            <person name="James T.Y."/>
            <person name="O'Malley M.A."/>
            <person name="Stajich J.E."/>
            <person name="Spatafora J.W."/>
            <person name="Visel A."/>
            <person name="Grigoriev I.V."/>
        </authorList>
    </citation>
    <scope>NUCLEOTIDE SEQUENCE [LARGE SCALE GENOMIC DNA]</scope>
    <source>
        <strain evidence="8 9">PL171</strain>
    </source>
</reference>
<dbReference type="STRING" id="765915.A0A1Y2HRJ8"/>
<dbReference type="AlphaFoldDB" id="A0A1Y2HRJ8"/>
<feature type="compositionally biased region" description="Polar residues" evidence="6">
    <location>
        <begin position="877"/>
        <end position="894"/>
    </location>
</feature>
<dbReference type="Pfam" id="PF13949">
    <property type="entry name" value="ALIX_LYPXL_bnd"/>
    <property type="match status" value="1"/>
</dbReference>
<dbReference type="InterPro" id="IPR004328">
    <property type="entry name" value="BRO1_dom"/>
</dbReference>
<feature type="compositionally biased region" description="Low complexity" evidence="6">
    <location>
        <begin position="914"/>
        <end position="924"/>
    </location>
</feature>
<evidence type="ECO:0000259" key="7">
    <source>
        <dbReference type="PROSITE" id="PS51180"/>
    </source>
</evidence>
<evidence type="ECO:0000256" key="3">
    <source>
        <dbReference type="ARBA" id="ARBA00022490"/>
    </source>
</evidence>
<dbReference type="PROSITE" id="PS51180">
    <property type="entry name" value="BRO1"/>
    <property type="match status" value="1"/>
</dbReference>
<evidence type="ECO:0000256" key="2">
    <source>
        <dbReference type="ARBA" id="ARBA00004496"/>
    </source>
</evidence>
<keyword evidence="4" id="KW-0967">Endosome</keyword>
<dbReference type="EMBL" id="MCFL01000014">
    <property type="protein sequence ID" value="ORZ37169.1"/>
    <property type="molecule type" value="Genomic_DNA"/>
</dbReference>
<evidence type="ECO:0000313" key="9">
    <source>
        <dbReference type="Proteomes" id="UP000193411"/>
    </source>
</evidence>
<dbReference type="Gene3D" id="1.20.120.560">
    <property type="entry name" value="alix/aip1 in complex with the ypdl late domain"/>
    <property type="match status" value="1"/>
</dbReference>
<feature type="compositionally biased region" description="Low complexity" evidence="6">
    <location>
        <begin position="986"/>
        <end position="1031"/>
    </location>
</feature>
<dbReference type="Pfam" id="PF03097">
    <property type="entry name" value="BRO1"/>
    <property type="match status" value="1"/>
</dbReference>
<feature type="compositionally biased region" description="Low complexity" evidence="6">
    <location>
        <begin position="849"/>
        <end position="867"/>
    </location>
</feature>
<dbReference type="InterPro" id="IPR025304">
    <property type="entry name" value="ALIX_V_dom"/>
</dbReference>
<feature type="compositionally biased region" description="Low complexity" evidence="6">
    <location>
        <begin position="792"/>
        <end position="810"/>
    </location>
</feature>
<organism evidence="8 9">
    <name type="scientific">Catenaria anguillulae PL171</name>
    <dbReference type="NCBI Taxonomy" id="765915"/>
    <lineage>
        <taxon>Eukaryota</taxon>
        <taxon>Fungi</taxon>
        <taxon>Fungi incertae sedis</taxon>
        <taxon>Blastocladiomycota</taxon>
        <taxon>Blastocladiomycetes</taxon>
        <taxon>Blastocladiales</taxon>
        <taxon>Catenariaceae</taxon>
        <taxon>Catenaria</taxon>
    </lineage>
</organism>
<sequence length="1039" mass="110713">MSSSSSTPSATGTAPPTSAPLLAAPLKSTSEVHWERPLASYISSAYGDDPSKYAREIAAIHKLRQDMRGAGSTADATGRDVLLKYYGQLELFELHFPVDEGTVEIPFEWFDAFTQEPTTQSSLAFEKACVIYNLASTLSRLAASSPRDIKRAYHHLQVAAGLFKFINDNFLHAPSRDLSRESIKFLSDLMHAQAQEILLEKTLADKHGKVTKMAAKIAAGLAHLYAQVSAQCQSGTNLGMYMDSGERVIALTCAVKAKLYLAHAAMHRAMLAEAEAQYGEVVARLAAAMADAKDAERWAKQLAGNSAVVAQAAASGTFAAEGAVQLHEMAKAAVAIATDAHTRANKDNDVIYHAVVPAKDALPALDQLVVPGYLGFDQVLPGGAQELQQLVGNDVFAALIPMDVHEKASVYSEQKASVLRSATEMAEVVDAEVASALTGLGFPQALEKLTRAVQDGVAAGSAANELPANVQVMVAEMFSRDAHELYSTVAAMTGEAQSVVDQAQAKLDADQALEDRVKAGLGNPAAWTLTASSGLGVRRDTAKARDAVRSAVAKDAATFADYDRGVLNNPALTRVRPGGSLQSPTGGANGPSLLDVDNGEMDLAADVRKLRDKVSQLSTLKKDRAAIVGELRTKMNADDISELLVLNAKQNVDDQIFRTELAKYAPLTEQLKANASTTRSVAKEVQVMWAGVQNHPRAKEAANAEAGRAKLVKDVEAAYAVFKDVVRKLTQAMETATELQDQCATVAKQVDTECLKRQREAEKLEQTAAAGKAQSQADFLRQQLARMDIQAPASPVGPASPAHAPSPVAPQGQYGQYPQAANPYASIAAPAPAPPVNPYASTAAYASHAQPAAPNPPASAAYGGYPSTNFSAPPAQYQHQQPSGGYPSLTSSATPPYHQPSPPAPYNQAPHPPQQQQQQQHPTPGSWPAAAGYQPQQSYPTTSSGAYAAHPTPPPPHQQQAYSGYARPSQQQQPPQVAGYYGAPLQHQQHQYPQQQQQPPPYGAYGQHPQYAQQPQQQQAQQPQYGAYGQPRPSGNLLD</sequence>
<feature type="region of interest" description="Disordered" evidence="6">
    <location>
        <begin position="792"/>
        <end position="817"/>
    </location>
</feature>
<dbReference type="Gene3D" id="1.25.40.280">
    <property type="entry name" value="alix/aip1 like domains"/>
    <property type="match status" value="1"/>
</dbReference>
<keyword evidence="3" id="KW-0963">Cytoplasm</keyword>
<dbReference type="SMART" id="SM01041">
    <property type="entry name" value="BRO1"/>
    <property type="match status" value="1"/>
</dbReference>
<evidence type="ECO:0000256" key="1">
    <source>
        <dbReference type="ARBA" id="ARBA00004177"/>
    </source>
</evidence>
<evidence type="ECO:0000256" key="6">
    <source>
        <dbReference type="SAM" id="MobiDB-lite"/>
    </source>
</evidence>
<keyword evidence="9" id="KW-1185">Reference proteome</keyword>
<feature type="region of interest" description="Disordered" evidence="6">
    <location>
        <begin position="1"/>
        <end position="21"/>
    </location>
</feature>
<feature type="compositionally biased region" description="Pro residues" evidence="6">
    <location>
        <begin position="897"/>
        <end position="913"/>
    </location>
</feature>
<comment type="caution">
    <text evidence="8">The sequence shown here is derived from an EMBL/GenBank/DDBJ whole genome shotgun (WGS) entry which is preliminary data.</text>
</comment>
<evidence type="ECO:0000256" key="5">
    <source>
        <dbReference type="ARBA" id="ARBA00041284"/>
    </source>
</evidence>
<dbReference type="PANTHER" id="PTHR23030:SF30">
    <property type="entry name" value="TYROSINE-PROTEIN PHOSPHATASE NON-RECEPTOR TYPE 23"/>
    <property type="match status" value="1"/>
</dbReference>
<dbReference type="InterPro" id="IPR038499">
    <property type="entry name" value="BRO1_sf"/>
</dbReference>
<protein>
    <recommendedName>
        <fullName evidence="5">BRO domain-containing protein 1</fullName>
    </recommendedName>
</protein>
<dbReference type="PANTHER" id="PTHR23030">
    <property type="entry name" value="PCD6 INTERACTING PROTEIN-RELATED"/>
    <property type="match status" value="1"/>
</dbReference>
<dbReference type="GO" id="GO:0043328">
    <property type="term" value="P:protein transport to vacuole involved in ubiquitin-dependent protein catabolic process via the multivesicular body sorting pathway"/>
    <property type="evidence" value="ECO:0007669"/>
    <property type="project" value="TreeGrafter"/>
</dbReference>
<feature type="compositionally biased region" description="Polar residues" evidence="6">
    <location>
        <begin position="934"/>
        <end position="945"/>
    </location>
</feature>
<gene>
    <name evidence="8" type="ORF">BCR44DRAFT_1401774</name>
</gene>
<accession>A0A1Y2HRJ8</accession>
<comment type="subcellular location">
    <subcellularLocation>
        <location evidence="2">Cytoplasm</location>
    </subcellularLocation>
    <subcellularLocation>
        <location evidence="1">Endosome</location>
    </subcellularLocation>
</comment>
<feature type="region of interest" description="Disordered" evidence="6">
    <location>
        <begin position="849"/>
        <end position="1039"/>
    </location>
</feature>
<dbReference type="Proteomes" id="UP000193411">
    <property type="component" value="Unassembled WGS sequence"/>
</dbReference>
<feature type="domain" description="BRO1" evidence="7">
    <location>
        <begin position="20"/>
        <end position="440"/>
    </location>
</feature>
<evidence type="ECO:0000313" key="8">
    <source>
        <dbReference type="EMBL" id="ORZ37169.1"/>
    </source>
</evidence>
<evidence type="ECO:0000256" key="4">
    <source>
        <dbReference type="ARBA" id="ARBA00022753"/>
    </source>
</evidence>
<dbReference type="OrthoDB" id="2141925at2759"/>